<dbReference type="InterPro" id="IPR016032">
    <property type="entry name" value="Sig_transdc_resp-reg_C-effctor"/>
</dbReference>
<dbReference type="Gene3D" id="1.10.10.10">
    <property type="entry name" value="Winged helix-like DNA-binding domain superfamily/Winged helix DNA-binding domain"/>
    <property type="match status" value="1"/>
</dbReference>
<dbReference type="PRINTS" id="PR00038">
    <property type="entry name" value="HTHLUXR"/>
</dbReference>
<dbReference type="InterPro" id="IPR000792">
    <property type="entry name" value="Tscrpt_reg_LuxR_C"/>
</dbReference>
<evidence type="ECO:0000313" key="5">
    <source>
        <dbReference type="EMBL" id="CAI2718914.1"/>
    </source>
</evidence>
<evidence type="ECO:0000256" key="3">
    <source>
        <dbReference type="ARBA" id="ARBA00023163"/>
    </source>
</evidence>
<dbReference type="PROSITE" id="PS50043">
    <property type="entry name" value="HTH_LUXR_2"/>
    <property type="match status" value="1"/>
</dbReference>
<reference evidence="5 6" key="1">
    <citation type="submission" date="2022-09" db="EMBL/GenBank/DDBJ databases">
        <authorList>
            <person name="Kop L."/>
        </authorList>
    </citation>
    <scope>NUCLEOTIDE SEQUENCE [LARGE SCALE GENOMIC DNA]</scope>
    <source>
        <strain evidence="5 6">347</strain>
    </source>
</reference>
<evidence type="ECO:0000256" key="2">
    <source>
        <dbReference type="ARBA" id="ARBA00023125"/>
    </source>
</evidence>
<dbReference type="Proteomes" id="UP001157733">
    <property type="component" value="Chromosome"/>
</dbReference>
<dbReference type="InterPro" id="IPR036388">
    <property type="entry name" value="WH-like_DNA-bd_sf"/>
</dbReference>
<dbReference type="SMART" id="SM00421">
    <property type="entry name" value="HTH_LUXR"/>
    <property type="match status" value="1"/>
</dbReference>
<dbReference type="CDD" id="cd06170">
    <property type="entry name" value="LuxR_C_like"/>
    <property type="match status" value="1"/>
</dbReference>
<keyword evidence="1" id="KW-0805">Transcription regulation</keyword>
<evidence type="ECO:0000256" key="1">
    <source>
        <dbReference type="ARBA" id="ARBA00023015"/>
    </source>
</evidence>
<dbReference type="SUPFAM" id="SSF46894">
    <property type="entry name" value="C-terminal effector domain of the bipartite response regulators"/>
    <property type="match status" value="1"/>
</dbReference>
<keyword evidence="2" id="KW-0238">DNA-binding</keyword>
<dbReference type="Pfam" id="PF00196">
    <property type="entry name" value="GerE"/>
    <property type="match status" value="1"/>
</dbReference>
<protein>
    <submittedName>
        <fullName evidence="5">HTH luxR-type domain-containing protein</fullName>
    </submittedName>
</protein>
<evidence type="ECO:0000259" key="4">
    <source>
        <dbReference type="PROSITE" id="PS50043"/>
    </source>
</evidence>
<gene>
    <name evidence="5" type="ORF">NSPWAT_2058</name>
</gene>
<accession>A0ABM9HF35</accession>
<keyword evidence="3" id="KW-0804">Transcription</keyword>
<organism evidence="5 6">
    <name type="scientific">Nitrospina watsonii</name>
    <dbReference type="NCBI Taxonomy" id="1323948"/>
    <lineage>
        <taxon>Bacteria</taxon>
        <taxon>Pseudomonadati</taxon>
        <taxon>Nitrospinota/Tectimicrobiota group</taxon>
        <taxon>Nitrospinota</taxon>
        <taxon>Nitrospinia</taxon>
        <taxon>Nitrospinales</taxon>
        <taxon>Nitrospinaceae</taxon>
        <taxon>Nitrospina</taxon>
    </lineage>
</organism>
<feature type="domain" description="HTH luxR-type" evidence="4">
    <location>
        <begin position="313"/>
        <end position="378"/>
    </location>
</feature>
<keyword evidence="6" id="KW-1185">Reference proteome</keyword>
<dbReference type="EMBL" id="OX336137">
    <property type="protein sequence ID" value="CAI2718914.1"/>
    <property type="molecule type" value="Genomic_DNA"/>
</dbReference>
<dbReference type="PANTHER" id="PTHR44688">
    <property type="entry name" value="DNA-BINDING TRANSCRIPTIONAL ACTIVATOR DEVR_DOSR"/>
    <property type="match status" value="1"/>
</dbReference>
<proteinExistence type="predicted"/>
<dbReference type="PANTHER" id="PTHR44688:SF16">
    <property type="entry name" value="DNA-BINDING TRANSCRIPTIONAL ACTIVATOR DEVR_DOSR"/>
    <property type="match status" value="1"/>
</dbReference>
<evidence type="ECO:0000313" key="6">
    <source>
        <dbReference type="Proteomes" id="UP001157733"/>
    </source>
</evidence>
<name>A0ABM9HF35_9BACT</name>
<sequence>MNDTTPPSLPEKDYLKIFDIIGKLHQCRVKQDLRLVMQNEIMPFFHVQIGGYAWTDLNLWKGMVKPAQAIDVIGLDPSQWPWANKLHTYLRSLLDISHNANRPVVAHDVDVPREVLQKELKRFVEDHPEFNPSDFVGFDTYKATMCAFDRENQIGSGFHRLAPNDAFWTPREVRLMELLWPGFSNTIKRVAIQDKLQTYKALITALEESATPLALLREDARVIFRNAEFQAVIPVDAGKFLPKTLRELVEQKITLQVPDRLSDSSIPPMTFYQHKDTAYRLNLTQLHPKEDNSESVWLLRLQTSNDSYTALHRKLQEASLTPREVEVAILAGDGLEDGDIAQRLFISPSTLKNHLKHIYQKLDVHSRTQLVARLRSSPEAAGG</sequence>
<dbReference type="RefSeq" id="WP_282011781.1">
    <property type="nucleotide sequence ID" value="NZ_OX336137.1"/>
</dbReference>